<sequence length="20" mass="2287">MSQEKSKQDSIFGHFPGSLY</sequence>
<name>A0A2P2NM36_RHIMU</name>
<organism evidence="2">
    <name type="scientific">Rhizophora mucronata</name>
    <name type="common">Asiatic mangrove</name>
    <dbReference type="NCBI Taxonomy" id="61149"/>
    <lineage>
        <taxon>Eukaryota</taxon>
        <taxon>Viridiplantae</taxon>
        <taxon>Streptophyta</taxon>
        <taxon>Embryophyta</taxon>
        <taxon>Tracheophyta</taxon>
        <taxon>Spermatophyta</taxon>
        <taxon>Magnoliopsida</taxon>
        <taxon>eudicotyledons</taxon>
        <taxon>Gunneridae</taxon>
        <taxon>Pentapetalae</taxon>
        <taxon>rosids</taxon>
        <taxon>fabids</taxon>
        <taxon>Malpighiales</taxon>
        <taxon>Rhizophoraceae</taxon>
        <taxon>Rhizophora</taxon>
    </lineage>
</organism>
<feature type="region of interest" description="Disordered" evidence="1">
    <location>
        <begin position="1"/>
        <end position="20"/>
    </location>
</feature>
<reference evidence="2" key="1">
    <citation type="submission" date="2018-02" db="EMBL/GenBank/DDBJ databases">
        <title>Rhizophora mucronata_Transcriptome.</title>
        <authorList>
            <person name="Meera S.P."/>
            <person name="Sreeshan A."/>
            <person name="Augustine A."/>
        </authorList>
    </citation>
    <scope>NUCLEOTIDE SEQUENCE</scope>
    <source>
        <tissue evidence="2">Leaf</tissue>
    </source>
</reference>
<evidence type="ECO:0000256" key="1">
    <source>
        <dbReference type="SAM" id="MobiDB-lite"/>
    </source>
</evidence>
<evidence type="ECO:0000313" key="2">
    <source>
        <dbReference type="EMBL" id="MBX43567.1"/>
    </source>
</evidence>
<proteinExistence type="predicted"/>
<protein>
    <submittedName>
        <fullName evidence="2">Uncharacterized protein</fullName>
    </submittedName>
</protein>
<accession>A0A2P2NM36</accession>
<dbReference type="AlphaFoldDB" id="A0A2P2NM36"/>
<dbReference type="EMBL" id="GGEC01063083">
    <property type="protein sequence ID" value="MBX43567.1"/>
    <property type="molecule type" value="Transcribed_RNA"/>
</dbReference>